<keyword evidence="3" id="KW-1185">Reference proteome</keyword>
<dbReference type="AlphaFoldDB" id="A0AA38NUT4"/>
<gene>
    <name evidence="2" type="ORF">F5878DRAFT_668070</name>
</gene>
<dbReference type="Pfam" id="PF07970">
    <property type="entry name" value="COPIIcoated_ERV"/>
    <property type="match status" value="1"/>
</dbReference>
<proteinExistence type="predicted"/>
<evidence type="ECO:0000313" key="3">
    <source>
        <dbReference type="Proteomes" id="UP001163846"/>
    </source>
</evidence>
<reference evidence="2" key="1">
    <citation type="submission" date="2022-08" db="EMBL/GenBank/DDBJ databases">
        <authorList>
            <consortium name="DOE Joint Genome Institute"/>
            <person name="Min B."/>
            <person name="Riley R."/>
            <person name="Sierra-Patev S."/>
            <person name="Naranjo-Ortiz M."/>
            <person name="Looney B."/>
            <person name="Konkel Z."/>
            <person name="Slot J.C."/>
            <person name="Sakamoto Y."/>
            <person name="Steenwyk J.L."/>
            <person name="Rokas A."/>
            <person name="Carro J."/>
            <person name="Camarero S."/>
            <person name="Ferreira P."/>
            <person name="Molpeceres G."/>
            <person name="Ruiz-Duenas F.J."/>
            <person name="Serrano A."/>
            <person name="Henrissat B."/>
            <person name="Drula E."/>
            <person name="Hughes K.W."/>
            <person name="Mata J.L."/>
            <person name="Ishikawa N.K."/>
            <person name="Vargas-Isla R."/>
            <person name="Ushijima S."/>
            <person name="Smith C.A."/>
            <person name="Ahrendt S."/>
            <person name="Andreopoulos W."/>
            <person name="He G."/>
            <person name="Labutti K."/>
            <person name="Lipzen A."/>
            <person name="Ng V."/>
            <person name="Sandor L."/>
            <person name="Barry K."/>
            <person name="Martinez A.T."/>
            <person name="Xiao Y."/>
            <person name="Gibbons J.G."/>
            <person name="Terashima K."/>
            <person name="Hibbett D.S."/>
            <person name="Grigoriev I.V."/>
        </authorList>
    </citation>
    <scope>NUCLEOTIDE SEQUENCE</scope>
    <source>
        <strain evidence="2">TFB9207</strain>
    </source>
</reference>
<dbReference type="InterPro" id="IPR012936">
    <property type="entry name" value="Erv_C"/>
</dbReference>
<protein>
    <recommendedName>
        <fullName evidence="1">Endoplasmic reticulum vesicle transporter C-terminal domain-containing protein</fullName>
    </recommendedName>
</protein>
<dbReference type="EMBL" id="MU807949">
    <property type="protein sequence ID" value="KAJ3830992.1"/>
    <property type="molecule type" value="Genomic_DNA"/>
</dbReference>
<name>A0AA38NUT4_9AGAR</name>
<accession>A0AA38NUT4</accession>
<sequence>MAPTFDHSPDPSACRVYGTIEVKKVTANMHITTLGHGYASCEHANQNLMNLSHLSHVITEFSLGP</sequence>
<organism evidence="2 3">
    <name type="scientific">Lentinula raphanica</name>
    <dbReference type="NCBI Taxonomy" id="153919"/>
    <lineage>
        <taxon>Eukaryota</taxon>
        <taxon>Fungi</taxon>
        <taxon>Dikarya</taxon>
        <taxon>Basidiomycota</taxon>
        <taxon>Agaricomycotina</taxon>
        <taxon>Agaricomycetes</taxon>
        <taxon>Agaricomycetidae</taxon>
        <taxon>Agaricales</taxon>
        <taxon>Marasmiineae</taxon>
        <taxon>Omphalotaceae</taxon>
        <taxon>Lentinula</taxon>
    </lineage>
</organism>
<feature type="domain" description="Endoplasmic reticulum vesicle transporter C-terminal" evidence="1">
    <location>
        <begin position="12"/>
        <end position="64"/>
    </location>
</feature>
<evidence type="ECO:0000259" key="1">
    <source>
        <dbReference type="Pfam" id="PF07970"/>
    </source>
</evidence>
<comment type="caution">
    <text evidence="2">The sequence shown here is derived from an EMBL/GenBank/DDBJ whole genome shotgun (WGS) entry which is preliminary data.</text>
</comment>
<evidence type="ECO:0000313" key="2">
    <source>
        <dbReference type="EMBL" id="KAJ3830992.1"/>
    </source>
</evidence>
<dbReference type="Proteomes" id="UP001163846">
    <property type="component" value="Unassembled WGS sequence"/>
</dbReference>